<dbReference type="Proteomes" id="UP000696294">
    <property type="component" value="Unassembled WGS sequence"/>
</dbReference>
<dbReference type="InterPro" id="IPR010852">
    <property type="entry name" value="ABATE"/>
</dbReference>
<evidence type="ECO:0000313" key="2">
    <source>
        <dbReference type="EMBL" id="NJP92953.1"/>
    </source>
</evidence>
<dbReference type="SUPFAM" id="SSF160904">
    <property type="entry name" value="Jann2411-like"/>
    <property type="match status" value="1"/>
</dbReference>
<accession>A0ABX1BDM3</accession>
<evidence type="ECO:0000259" key="1">
    <source>
        <dbReference type="Pfam" id="PF11706"/>
    </source>
</evidence>
<feature type="domain" description="Zinc finger CGNR" evidence="1">
    <location>
        <begin position="167"/>
        <end position="209"/>
    </location>
</feature>
<comment type="caution">
    <text evidence="2">The sequence shown here is derived from an EMBL/GenBank/DDBJ whole genome shotgun (WGS) entry which is preliminary data.</text>
</comment>
<dbReference type="Gene3D" id="1.10.3300.10">
    <property type="entry name" value="Jann2411-like domain"/>
    <property type="match status" value="1"/>
</dbReference>
<dbReference type="EMBL" id="JAATEP010000019">
    <property type="protein sequence ID" value="NJP92953.1"/>
    <property type="molecule type" value="Genomic_DNA"/>
</dbReference>
<dbReference type="Pfam" id="PF11706">
    <property type="entry name" value="zf-CGNR"/>
    <property type="match status" value="1"/>
</dbReference>
<keyword evidence="3" id="KW-1185">Reference proteome</keyword>
<evidence type="ECO:0000313" key="3">
    <source>
        <dbReference type="Proteomes" id="UP000696294"/>
    </source>
</evidence>
<dbReference type="InterPro" id="IPR021005">
    <property type="entry name" value="Znf_CGNR"/>
</dbReference>
<gene>
    <name evidence="2" type="ORF">HCN51_26475</name>
</gene>
<sequence>MNASRVTDQAANVGHEPRARKVTGQVLFDSHVAILLDTAVSLVNVLTDGGDRGKPYAAPKGDALPGAISAVLPGGVPVSPEEALYLAGTTLKVRRVFEAMDEGREDDAAAVVNALVISTGARPQLDRAPGEPWQVHFHGADDSLAVGWSAGIASALTLAIGSDLGGRLGLCQARQCDRVYVDASRNGVRQFCSRSCQSRTKAAAFRARHAAR</sequence>
<dbReference type="PANTHER" id="PTHR35525:SF3">
    <property type="entry name" value="BLL6575 PROTEIN"/>
    <property type="match status" value="1"/>
</dbReference>
<reference evidence="2 3" key="1">
    <citation type="submission" date="2020-03" db="EMBL/GenBank/DDBJ databases">
        <title>WGS of actinomycetes isolated from Thailand.</title>
        <authorList>
            <person name="Thawai C."/>
        </authorList>
    </citation>
    <scope>NUCLEOTIDE SEQUENCE [LARGE SCALE GENOMIC DNA]</scope>
    <source>
        <strain evidence="2 3">FMUSA5-5</strain>
    </source>
</reference>
<dbReference type="InterPro" id="IPR023286">
    <property type="entry name" value="ABATE_dom_sf"/>
</dbReference>
<organism evidence="2 3">
    <name type="scientific">Nonomuraea composti</name>
    <dbReference type="NCBI Taxonomy" id="2720023"/>
    <lineage>
        <taxon>Bacteria</taxon>
        <taxon>Bacillati</taxon>
        <taxon>Actinomycetota</taxon>
        <taxon>Actinomycetes</taxon>
        <taxon>Streptosporangiales</taxon>
        <taxon>Streptosporangiaceae</taxon>
        <taxon>Nonomuraea</taxon>
    </lineage>
</organism>
<proteinExistence type="predicted"/>
<protein>
    <submittedName>
        <fullName evidence="2">CGNR zinc finger domain-containing protein</fullName>
    </submittedName>
</protein>
<dbReference type="PANTHER" id="PTHR35525">
    <property type="entry name" value="BLL6575 PROTEIN"/>
    <property type="match status" value="1"/>
</dbReference>
<name>A0ABX1BDM3_9ACTN</name>